<dbReference type="SUPFAM" id="SSF46785">
    <property type="entry name" value="Winged helix' DNA-binding domain"/>
    <property type="match status" value="1"/>
</dbReference>
<organism evidence="6 7">
    <name type="scientific">Vibrio scophthalmi LMG 19158</name>
    <dbReference type="NCBI Taxonomy" id="870967"/>
    <lineage>
        <taxon>Bacteria</taxon>
        <taxon>Pseudomonadati</taxon>
        <taxon>Pseudomonadota</taxon>
        <taxon>Gammaproteobacteria</taxon>
        <taxon>Vibrionales</taxon>
        <taxon>Vibrionaceae</taxon>
        <taxon>Vibrio</taxon>
    </lineage>
</organism>
<comment type="similarity">
    <text evidence="1">Belongs to the LysR transcriptional regulatory family.</text>
</comment>
<dbReference type="Proteomes" id="UP000004349">
    <property type="component" value="Unassembled WGS sequence"/>
</dbReference>
<proteinExistence type="inferred from homology"/>
<dbReference type="Gene3D" id="3.40.190.290">
    <property type="match status" value="1"/>
</dbReference>
<comment type="caution">
    <text evidence="6">The sequence shown here is derived from an EMBL/GenBank/DDBJ whole genome shotgun (WGS) entry which is preliminary data.</text>
</comment>
<dbReference type="GO" id="GO:0043565">
    <property type="term" value="F:sequence-specific DNA binding"/>
    <property type="evidence" value="ECO:0007669"/>
    <property type="project" value="TreeGrafter"/>
</dbReference>
<accession>F9RLZ9</accession>
<evidence type="ECO:0000313" key="6">
    <source>
        <dbReference type="EMBL" id="EGU38699.1"/>
    </source>
</evidence>
<dbReference type="GO" id="GO:0006351">
    <property type="term" value="P:DNA-templated transcription"/>
    <property type="evidence" value="ECO:0007669"/>
    <property type="project" value="TreeGrafter"/>
</dbReference>
<dbReference type="PROSITE" id="PS50931">
    <property type="entry name" value="HTH_LYSR"/>
    <property type="match status" value="1"/>
</dbReference>
<evidence type="ECO:0000313" key="7">
    <source>
        <dbReference type="Proteomes" id="UP000004349"/>
    </source>
</evidence>
<dbReference type="InterPro" id="IPR000847">
    <property type="entry name" value="LysR_HTH_N"/>
</dbReference>
<evidence type="ECO:0000256" key="4">
    <source>
        <dbReference type="ARBA" id="ARBA00023163"/>
    </source>
</evidence>
<dbReference type="Pfam" id="PF00126">
    <property type="entry name" value="HTH_1"/>
    <property type="match status" value="1"/>
</dbReference>
<keyword evidence="4" id="KW-0804">Transcription</keyword>
<dbReference type="GO" id="GO:0003700">
    <property type="term" value="F:DNA-binding transcription factor activity"/>
    <property type="evidence" value="ECO:0007669"/>
    <property type="project" value="InterPro"/>
</dbReference>
<evidence type="ECO:0000256" key="2">
    <source>
        <dbReference type="ARBA" id="ARBA00023015"/>
    </source>
</evidence>
<reference evidence="6 7" key="1">
    <citation type="journal article" date="2012" name="Int. J. Syst. Evol. Microbiol.">
        <title>Vibrio caribbeanicus sp. nov., isolated from the marine sponge Scleritoderma cyanea.</title>
        <authorList>
            <person name="Hoffmann M."/>
            <person name="Monday S.R."/>
            <person name="Allard M.W."/>
            <person name="Strain E.A."/>
            <person name="Whittaker P."/>
            <person name="Naum M."/>
            <person name="McCarthy P.J."/>
            <person name="Lopez J.V."/>
            <person name="Fischer M."/>
            <person name="Brown E.W."/>
        </authorList>
    </citation>
    <scope>NUCLEOTIDE SEQUENCE [LARGE SCALE GENOMIC DNA]</scope>
    <source>
        <strain evidence="6 7">LMG 19158</strain>
    </source>
</reference>
<dbReference type="eggNOG" id="COG0583">
    <property type="taxonomic scope" value="Bacteria"/>
</dbReference>
<dbReference type="SUPFAM" id="SSF53850">
    <property type="entry name" value="Periplasmic binding protein-like II"/>
    <property type="match status" value="1"/>
</dbReference>
<keyword evidence="2" id="KW-0805">Transcription regulation</keyword>
<evidence type="ECO:0000256" key="3">
    <source>
        <dbReference type="ARBA" id="ARBA00023125"/>
    </source>
</evidence>
<dbReference type="Gene3D" id="1.10.10.10">
    <property type="entry name" value="Winged helix-like DNA-binding domain superfamily/Winged helix DNA-binding domain"/>
    <property type="match status" value="1"/>
</dbReference>
<dbReference type="InterPro" id="IPR058163">
    <property type="entry name" value="LysR-type_TF_proteobact-type"/>
</dbReference>
<gene>
    <name evidence="6" type="ORF">VIS19158_02780</name>
</gene>
<dbReference type="InterPro" id="IPR036388">
    <property type="entry name" value="WH-like_DNA-bd_sf"/>
</dbReference>
<dbReference type="EMBL" id="AFWE01000078">
    <property type="protein sequence ID" value="EGU38699.1"/>
    <property type="molecule type" value="Genomic_DNA"/>
</dbReference>
<sequence length="311" mass="35051">MTVNMLSSRKPILDKMVFFCAVLKAGSFREAANQQGISPAAASRWVKELEESMSVELLKRNTRQLVATLAGEMLYQRFSPLLPDIHSLCEEVLNLADEQQGEIKLSSTPLFARQYLTKIVAEYMDKFPQVNFKIFIEAGEFDPLSVDFAFRATASFNGDLAQDSLLIRRCLIQEPLYLCASPNYLVQNGTPQSPAELQAHRCLYAQTLLNGNRWAFGRNKKTEMVTIKDSLQCDNSEMLLDLAIQSGGIAYLPHSLVVSSLADGKLIQILPSYQCASFDVDLIYRPRSPMPERCAAFKHYLLQRVQQLRLV</sequence>
<name>F9RLZ9_9VIBR</name>
<evidence type="ECO:0000256" key="1">
    <source>
        <dbReference type="ARBA" id="ARBA00009437"/>
    </source>
</evidence>
<dbReference type="InterPro" id="IPR036390">
    <property type="entry name" value="WH_DNA-bd_sf"/>
</dbReference>
<protein>
    <submittedName>
        <fullName evidence="6">LysR family transcriptional regulator</fullName>
    </submittedName>
</protein>
<dbReference type="PANTHER" id="PTHR30537">
    <property type="entry name" value="HTH-TYPE TRANSCRIPTIONAL REGULATOR"/>
    <property type="match status" value="1"/>
</dbReference>
<dbReference type="PANTHER" id="PTHR30537:SF5">
    <property type="entry name" value="HTH-TYPE TRANSCRIPTIONAL ACTIVATOR TTDR-RELATED"/>
    <property type="match status" value="1"/>
</dbReference>
<feature type="domain" description="HTH lysR-type" evidence="5">
    <location>
        <begin position="11"/>
        <end position="68"/>
    </location>
</feature>
<dbReference type="CDD" id="cd08422">
    <property type="entry name" value="PBP2_CrgA_like"/>
    <property type="match status" value="1"/>
</dbReference>
<dbReference type="AlphaFoldDB" id="F9RLZ9"/>
<keyword evidence="3" id="KW-0238">DNA-binding</keyword>
<dbReference type="RefSeq" id="WP_005594430.1">
    <property type="nucleotide sequence ID" value="NZ_AFWE01000078.1"/>
</dbReference>
<dbReference type="InterPro" id="IPR005119">
    <property type="entry name" value="LysR_subst-bd"/>
</dbReference>
<dbReference type="Pfam" id="PF03466">
    <property type="entry name" value="LysR_substrate"/>
    <property type="match status" value="1"/>
</dbReference>
<evidence type="ECO:0000259" key="5">
    <source>
        <dbReference type="PROSITE" id="PS50931"/>
    </source>
</evidence>